<dbReference type="Proteomes" id="UP001392318">
    <property type="component" value="Unassembled WGS sequence"/>
</dbReference>
<proteinExistence type="predicted"/>
<dbReference type="EMBL" id="JAYMRU010000013">
    <property type="protein sequence ID" value="MEM5402104.1"/>
    <property type="molecule type" value="Genomic_DNA"/>
</dbReference>
<evidence type="ECO:0000313" key="1">
    <source>
        <dbReference type="EMBL" id="MEM5402104.1"/>
    </source>
</evidence>
<name>A0ACC6RKX3_9BURK</name>
<reference evidence="1" key="1">
    <citation type="submission" date="2024-01" db="EMBL/GenBank/DDBJ databases">
        <title>The diversity of rhizobia nodulating Mimosa spp. in eleven states of Brazil covering several biomes is determined by host plant, location, and edaphic factors.</title>
        <authorList>
            <person name="Rouws L."/>
            <person name="Barauna A."/>
            <person name="Beukes C."/>
            <person name="De Faria S.M."/>
            <person name="Gross E."/>
            <person name="Dos Reis Junior F.B."/>
            <person name="Simon M."/>
            <person name="Maluk M."/>
            <person name="Odee D.W."/>
            <person name="Kenicer G."/>
            <person name="Young J.P.W."/>
            <person name="Reis V.M."/>
            <person name="Zilli J."/>
            <person name="James E.K."/>
        </authorList>
    </citation>
    <scope>NUCLEOTIDE SEQUENCE</scope>
    <source>
        <strain evidence="1">JPY452</strain>
    </source>
</reference>
<comment type="caution">
    <text evidence="1">The sequence shown here is derived from an EMBL/GenBank/DDBJ whole genome shotgun (WGS) entry which is preliminary data.</text>
</comment>
<accession>A0ACC6RKX3</accession>
<evidence type="ECO:0000313" key="2">
    <source>
        <dbReference type="Proteomes" id="UP001392318"/>
    </source>
</evidence>
<protein>
    <submittedName>
        <fullName evidence="1">3-oxoacyl-[acyl-carrier-protein] synthase III C-terminal domain-containing protein</fullName>
    </submittedName>
</protein>
<keyword evidence="2" id="KW-1185">Reference proteome</keyword>
<organism evidence="1 2">
    <name type="scientific">Paraburkholderia unamae</name>
    <dbReference type="NCBI Taxonomy" id="219649"/>
    <lineage>
        <taxon>Bacteria</taxon>
        <taxon>Pseudomonadati</taxon>
        <taxon>Pseudomonadota</taxon>
        <taxon>Betaproteobacteria</taxon>
        <taxon>Burkholderiales</taxon>
        <taxon>Burkholderiaceae</taxon>
        <taxon>Paraburkholderia</taxon>
    </lineage>
</organism>
<gene>
    <name evidence="1" type="ORF">VSR83_18710</name>
</gene>
<sequence>MGALTYGGRSAGYLMSRYPRATCARPLPIHFFAIHGFSMLIKNVAVSLPSRVVTNEEVVDMIRSHSTAFDGDIDRTVRTIKTLLDRSGLVHRRWCDSHESPIDHVAMATRKALSETYLRPEHIELFIFVGIGRGFLEPGNSHMMASTLGFGNAECFDVVDACMSWTRAMSIVDSLFKTGQYKNAMIVNAEFNMLAGGPLYPSNFALKHHAQVEYTLPSFTIGEAATATLVVAKEPDNFSFAFRGKPDVSDLCTIPIPGYEGYCHPTDRIGKNGEMRFTSFGHELHKNSDELGEVFSRLAVPKKDIDIVFTHASSKAAWHGYGVKAGIDDKMYHIYPDTGNLVSASIPAAISMAKETGKLKRGDRALCWVGSAGMSFNVSSFLF</sequence>